<sequence>MTEARLQATNVCKTFGHSKVLKGVELDVRPGELHALVGQNGSGKSTLVKILTGYHQPDPGMTLTVDGNPQRVPVRWAELQQAGVSVVHQDLGILDHLTVAENIGVGRFTRSKYLRRIDWRQQEAVARSVLGRLDVPVDVRTPVGRLSATRRAEVGIARAMRDLQPGTGLIILDEATRALPREELRKFHELLRRVVDSGTSVLMISHNLHEVIDHSDRVTVLRDGSLAAAGRETRDLSERDIARLMLGQHVPEAEAREPHVPSGKVALEVQSLTTPSITNLDFTVEAGEVVGLTGLPGSGFEHVPYVLGGSTKAVAGRVVTGGSVLDAARMSVSGSRRAGIALVPERRDRDGLALEMSIRDNLALPNLVSRGRRWWVSREWQDELADQAITSFGIRTPSARTTVKELSGGNQQKVLFAKWMSVGPKVLVLHEPTQAVDVGARAEILRAVRAAASEGIGVLLVSIEPTDLAEVCDRILVHRNGGLTALGRSTPDEVLDAIYSTQLTGRR</sequence>
<keyword evidence="3" id="KW-0547">Nucleotide-binding</keyword>
<dbReference type="GO" id="GO:0005524">
    <property type="term" value="F:ATP binding"/>
    <property type="evidence" value="ECO:0007669"/>
    <property type="project" value="UniProtKB-KW"/>
</dbReference>
<dbReference type="InterPro" id="IPR003439">
    <property type="entry name" value="ABC_transporter-like_ATP-bd"/>
</dbReference>
<evidence type="ECO:0000313" key="7">
    <source>
        <dbReference type="Proteomes" id="UP001216440"/>
    </source>
</evidence>
<dbReference type="Gene3D" id="3.40.50.300">
    <property type="entry name" value="P-loop containing nucleotide triphosphate hydrolases"/>
    <property type="match status" value="2"/>
</dbReference>
<organism evidence="6 7">
    <name type="scientific">Streptomyces cathayae</name>
    <dbReference type="NCBI Taxonomy" id="3031124"/>
    <lineage>
        <taxon>Bacteria</taxon>
        <taxon>Bacillati</taxon>
        <taxon>Actinomycetota</taxon>
        <taxon>Actinomycetes</taxon>
        <taxon>Kitasatosporales</taxon>
        <taxon>Streptomycetaceae</taxon>
        <taxon>Streptomyces</taxon>
    </lineage>
</organism>
<dbReference type="InterPro" id="IPR050107">
    <property type="entry name" value="ABC_carbohydrate_import_ATPase"/>
</dbReference>
<feature type="domain" description="ABC transporter" evidence="5">
    <location>
        <begin position="6"/>
        <end position="248"/>
    </location>
</feature>
<keyword evidence="7" id="KW-1185">Reference proteome</keyword>
<feature type="domain" description="ABC transporter" evidence="5">
    <location>
        <begin position="260"/>
        <end position="505"/>
    </location>
</feature>
<dbReference type="InterPro" id="IPR003593">
    <property type="entry name" value="AAA+_ATPase"/>
</dbReference>
<gene>
    <name evidence="6" type="ORF">PYS65_05640</name>
</gene>
<evidence type="ECO:0000313" key="6">
    <source>
        <dbReference type="EMBL" id="WGD39657.1"/>
    </source>
</evidence>
<dbReference type="PROSITE" id="PS50893">
    <property type="entry name" value="ABC_TRANSPORTER_2"/>
    <property type="match status" value="2"/>
</dbReference>
<keyword evidence="1" id="KW-0813">Transport</keyword>
<dbReference type="Proteomes" id="UP001216440">
    <property type="component" value="Chromosome"/>
</dbReference>
<reference evidence="6 7" key="1">
    <citation type="submission" date="2023-03" db="EMBL/GenBank/DDBJ databases">
        <authorList>
            <person name="Mo P."/>
        </authorList>
    </citation>
    <scope>NUCLEOTIDE SEQUENCE [LARGE SCALE GENOMIC DNA]</scope>
    <source>
        <strain evidence="6 7">HUAS 5</strain>
    </source>
</reference>
<dbReference type="PANTHER" id="PTHR43790:SF9">
    <property type="entry name" value="GALACTOFURANOSE TRANSPORTER ATP-BINDING PROTEIN YTFR"/>
    <property type="match status" value="1"/>
</dbReference>
<dbReference type="SUPFAM" id="SSF52540">
    <property type="entry name" value="P-loop containing nucleoside triphosphate hydrolases"/>
    <property type="match status" value="2"/>
</dbReference>
<evidence type="ECO:0000256" key="2">
    <source>
        <dbReference type="ARBA" id="ARBA00022737"/>
    </source>
</evidence>
<protein>
    <submittedName>
        <fullName evidence="6">Sugar ABC transporter ATP-binding protein</fullName>
    </submittedName>
</protein>
<dbReference type="InterPro" id="IPR017871">
    <property type="entry name" value="ABC_transporter-like_CS"/>
</dbReference>
<dbReference type="InterPro" id="IPR027417">
    <property type="entry name" value="P-loop_NTPase"/>
</dbReference>
<evidence type="ECO:0000259" key="5">
    <source>
        <dbReference type="PROSITE" id="PS50893"/>
    </source>
</evidence>
<dbReference type="SMART" id="SM00382">
    <property type="entry name" value="AAA"/>
    <property type="match status" value="2"/>
</dbReference>
<dbReference type="PROSITE" id="PS00211">
    <property type="entry name" value="ABC_TRANSPORTER_1"/>
    <property type="match status" value="1"/>
</dbReference>
<keyword evidence="2" id="KW-0677">Repeat</keyword>
<dbReference type="RefSeq" id="WP_279332672.1">
    <property type="nucleotide sequence ID" value="NZ_CP121682.1"/>
</dbReference>
<dbReference type="CDD" id="cd03216">
    <property type="entry name" value="ABC_Carb_Monos_I"/>
    <property type="match status" value="1"/>
</dbReference>
<dbReference type="PANTHER" id="PTHR43790">
    <property type="entry name" value="CARBOHYDRATE TRANSPORT ATP-BINDING PROTEIN MG119-RELATED"/>
    <property type="match status" value="1"/>
</dbReference>
<keyword evidence="4 6" id="KW-0067">ATP-binding</keyword>
<evidence type="ECO:0000256" key="1">
    <source>
        <dbReference type="ARBA" id="ARBA00022448"/>
    </source>
</evidence>
<dbReference type="EMBL" id="CP121682">
    <property type="protein sequence ID" value="WGD39657.1"/>
    <property type="molecule type" value="Genomic_DNA"/>
</dbReference>
<dbReference type="CDD" id="cd03215">
    <property type="entry name" value="ABC_Carb_Monos_II"/>
    <property type="match status" value="1"/>
</dbReference>
<accession>A0ABY8JVH8</accession>
<name>A0ABY8JVH8_9ACTN</name>
<dbReference type="Pfam" id="PF00005">
    <property type="entry name" value="ABC_tran"/>
    <property type="match status" value="2"/>
</dbReference>
<proteinExistence type="predicted"/>
<evidence type="ECO:0000256" key="4">
    <source>
        <dbReference type="ARBA" id="ARBA00022840"/>
    </source>
</evidence>
<evidence type="ECO:0000256" key="3">
    <source>
        <dbReference type="ARBA" id="ARBA00022741"/>
    </source>
</evidence>